<name>A0A9N9G3D4_9GLOM</name>
<evidence type="ECO:0000313" key="2">
    <source>
        <dbReference type="Proteomes" id="UP000789508"/>
    </source>
</evidence>
<proteinExistence type="predicted"/>
<protein>
    <submittedName>
        <fullName evidence="1">4654_t:CDS:1</fullName>
    </submittedName>
</protein>
<dbReference type="Proteomes" id="UP000789508">
    <property type="component" value="Unassembled WGS sequence"/>
</dbReference>
<keyword evidence="2" id="KW-1185">Reference proteome</keyword>
<dbReference type="EMBL" id="CAJVPS010002899">
    <property type="protein sequence ID" value="CAG8578688.1"/>
    <property type="molecule type" value="Genomic_DNA"/>
</dbReference>
<reference evidence="1" key="1">
    <citation type="submission" date="2021-06" db="EMBL/GenBank/DDBJ databases">
        <authorList>
            <person name="Kallberg Y."/>
            <person name="Tangrot J."/>
            <person name="Rosling A."/>
        </authorList>
    </citation>
    <scope>NUCLEOTIDE SEQUENCE</scope>
    <source>
        <strain evidence="1">FL130A</strain>
    </source>
</reference>
<sequence>MDAMFTHPNCFKNILDERAKNPFFAGIRSIYKLSSREIFSEKHYLCADEIHSLHFRAT</sequence>
<accession>A0A9N9G3D4</accession>
<evidence type="ECO:0000313" key="1">
    <source>
        <dbReference type="EMBL" id="CAG8578688.1"/>
    </source>
</evidence>
<dbReference type="AlphaFoldDB" id="A0A9N9G3D4"/>
<gene>
    <name evidence="1" type="ORF">ALEPTO_LOCUS7156</name>
</gene>
<comment type="caution">
    <text evidence="1">The sequence shown here is derived from an EMBL/GenBank/DDBJ whole genome shotgun (WGS) entry which is preliminary data.</text>
</comment>
<organism evidence="1 2">
    <name type="scientific">Ambispora leptoticha</name>
    <dbReference type="NCBI Taxonomy" id="144679"/>
    <lineage>
        <taxon>Eukaryota</taxon>
        <taxon>Fungi</taxon>
        <taxon>Fungi incertae sedis</taxon>
        <taxon>Mucoromycota</taxon>
        <taxon>Glomeromycotina</taxon>
        <taxon>Glomeromycetes</taxon>
        <taxon>Archaeosporales</taxon>
        <taxon>Ambisporaceae</taxon>
        <taxon>Ambispora</taxon>
    </lineage>
</organism>